<dbReference type="EMBL" id="GL876966">
    <property type="protein sequence ID" value="KLU82011.1"/>
    <property type="molecule type" value="Genomic_DNA"/>
</dbReference>
<reference evidence="2" key="5">
    <citation type="submission" date="2015-06" db="UniProtKB">
        <authorList>
            <consortium name="EnsemblFungi"/>
        </authorList>
    </citation>
    <scope>IDENTIFICATION</scope>
    <source>
        <strain evidence="2">ATCC 64411</strain>
    </source>
</reference>
<keyword evidence="3" id="KW-1185">Reference proteome</keyword>
<name>A0A0C4DMS9_MAGP6</name>
<reference evidence="3" key="2">
    <citation type="submission" date="2010-05" db="EMBL/GenBank/DDBJ databases">
        <title>The genome sequence of Magnaporthe poae strain ATCC 64411.</title>
        <authorList>
            <person name="Ma L.-J."/>
            <person name="Dead R."/>
            <person name="Young S."/>
            <person name="Zeng Q."/>
            <person name="Koehrsen M."/>
            <person name="Alvarado L."/>
            <person name="Berlin A."/>
            <person name="Chapman S.B."/>
            <person name="Chen Z."/>
            <person name="Freedman E."/>
            <person name="Gellesch M."/>
            <person name="Goldberg J."/>
            <person name="Griggs A."/>
            <person name="Gujja S."/>
            <person name="Heilman E.R."/>
            <person name="Heiman D."/>
            <person name="Hepburn T."/>
            <person name="Howarth C."/>
            <person name="Jen D."/>
            <person name="Larson L."/>
            <person name="Mehta T."/>
            <person name="Neiman D."/>
            <person name="Pearson M."/>
            <person name="Roberts A."/>
            <person name="Saif S."/>
            <person name="Shea T."/>
            <person name="Shenoy N."/>
            <person name="Sisk P."/>
            <person name="Stolte C."/>
            <person name="Sykes S."/>
            <person name="Walk T."/>
            <person name="White J."/>
            <person name="Yandava C."/>
            <person name="Haas B."/>
            <person name="Nusbaum C."/>
            <person name="Birren B."/>
        </authorList>
    </citation>
    <scope>NUCLEOTIDE SEQUENCE [LARGE SCALE GENOMIC DNA]</scope>
    <source>
        <strain evidence="3">ATCC 64411 / 73-15</strain>
    </source>
</reference>
<dbReference type="EnsemblFungi" id="MAPG_01090T0">
    <property type="protein sequence ID" value="MAPG_01090T0"/>
    <property type="gene ID" value="MAPG_01090"/>
</dbReference>
<accession>A0A0C4DMS9</accession>
<reference evidence="1" key="1">
    <citation type="submission" date="2010-05" db="EMBL/GenBank/DDBJ databases">
        <title>The Genome Sequence of Magnaporthe poae strain ATCC 64411.</title>
        <authorList>
            <consortium name="The Broad Institute Genome Sequencing Platform"/>
            <consortium name="Broad Institute Genome Sequencing Center for Infectious Disease"/>
            <person name="Ma L.-J."/>
            <person name="Dead R."/>
            <person name="Young S."/>
            <person name="Zeng Q."/>
            <person name="Koehrsen M."/>
            <person name="Alvarado L."/>
            <person name="Berlin A."/>
            <person name="Chapman S.B."/>
            <person name="Chen Z."/>
            <person name="Freedman E."/>
            <person name="Gellesch M."/>
            <person name="Goldberg J."/>
            <person name="Griggs A."/>
            <person name="Gujja S."/>
            <person name="Heilman E.R."/>
            <person name="Heiman D."/>
            <person name="Hepburn T."/>
            <person name="Howarth C."/>
            <person name="Jen D."/>
            <person name="Larson L."/>
            <person name="Mehta T."/>
            <person name="Neiman D."/>
            <person name="Pearson M."/>
            <person name="Roberts A."/>
            <person name="Saif S."/>
            <person name="Shea T."/>
            <person name="Shenoy N."/>
            <person name="Sisk P."/>
            <person name="Stolte C."/>
            <person name="Sykes S."/>
            <person name="Walk T."/>
            <person name="White J."/>
            <person name="Yandava C."/>
            <person name="Haas B."/>
            <person name="Nusbaum C."/>
            <person name="Birren B."/>
        </authorList>
    </citation>
    <scope>NUCLEOTIDE SEQUENCE</scope>
    <source>
        <strain evidence="1">ATCC 64411</strain>
    </source>
</reference>
<evidence type="ECO:0000313" key="3">
    <source>
        <dbReference type="Proteomes" id="UP000011715"/>
    </source>
</evidence>
<sequence length="149" mass="17119">MQLVVGMKSMHGHGANVSCSHILWIAGSVGCWVGPCFPERDRSFRVQRGCPKQSRGVRSNPTDPWMRLRPHTHSTARFPRREILVILEAVRCMQVIFWAASFLLFSNRCLGLMHAFSPAWPRDTRAKNRVSVYCCQCKLRRLSPHAMRK</sequence>
<evidence type="ECO:0000313" key="1">
    <source>
        <dbReference type="EMBL" id="KLU82011.1"/>
    </source>
</evidence>
<organism evidence="2 3">
    <name type="scientific">Magnaporthiopsis poae (strain ATCC 64411 / 73-15)</name>
    <name type="common">Kentucky bluegrass fungus</name>
    <name type="synonym">Magnaporthe poae</name>
    <dbReference type="NCBI Taxonomy" id="644358"/>
    <lineage>
        <taxon>Eukaryota</taxon>
        <taxon>Fungi</taxon>
        <taxon>Dikarya</taxon>
        <taxon>Ascomycota</taxon>
        <taxon>Pezizomycotina</taxon>
        <taxon>Sordariomycetes</taxon>
        <taxon>Sordariomycetidae</taxon>
        <taxon>Magnaporthales</taxon>
        <taxon>Magnaporthaceae</taxon>
        <taxon>Magnaporthiopsis</taxon>
    </lineage>
</organism>
<evidence type="ECO:0000313" key="2">
    <source>
        <dbReference type="EnsemblFungi" id="MAPG_01090T0"/>
    </source>
</evidence>
<gene>
    <name evidence="1" type="ORF">MAPG_01090</name>
</gene>
<proteinExistence type="predicted"/>
<dbReference type="AlphaFoldDB" id="A0A0C4DMS9"/>
<reference evidence="2" key="4">
    <citation type="journal article" date="2015" name="G3 (Bethesda)">
        <title>Genome sequences of three phytopathogenic species of the Magnaporthaceae family of fungi.</title>
        <authorList>
            <person name="Okagaki L.H."/>
            <person name="Nunes C.C."/>
            <person name="Sailsbery J."/>
            <person name="Clay B."/>
            <person name="Brown D."/>
            <person name="John T."/>
            <person name="Oh Y."/>
            <person name="Young N."/>
            <person name="Fitzgerald M."/>
            <person name="Haas B.J."/>
            <person name="Zeng Q."/>
            <person name="Young S."/>
            <person name="Adiconis X."/>
            <person name="Fan L."/>
            <person name="Levin J.Z."/>
            <person name="Mitchell T.K."/>
            <person name="Okubara P.A."/>
            <person name="Farman M.L."/>
            <person name="Kohn L.M."/>
            <person name="Birren B."/>
            <person name="Ma L.-J."/>
            <person name="Dean R.A."/>
        </authorList>
    </citation>
    <scope>NUCLEOTIDE SEQUENCE</scope>
    <source>
        <strain evidence="2">ATCC 64411 / 73-15</strain>
    </source>
</reference>
<protein>
    <submittedName>
        <fullName evidence="1 2">Uncharacterized protein</fullName>
    </submittedName>
</protein>
<reference evidence="1" key="3">
    <citation type="submission" date="2011-03" db="EMBL/GenBank/DDBJ databases">
        <title>Annotation of Magnaporthe poae ATCC 64411.</title>
        <authorList>
            <person name="Ma L.-J."/>
            <person name="Dead R."/>
            <person name="Young S.K."/>
            <person name="Zeng Q."/>
            <person name="Gargeya S."/>
            <person name="Fitzgerald M."/>
            <person name="Haas B."/>
            <person name="Abouelleil A."/>
            <person name="Alvarado L."/>
            <person name="Arachchi H.M."/>
            <person name="Berlin A."/>
            <person name="Brown A."/>
            <person name="Chapman S.B."/>
            <person name="Chen Z."/>
            <person name="Dunbar C."/>
            <person name="Freedman E."/>
            <person name="Gearin G."/>
            <person name="Gellesch M."/>
            <person name="Goldberg J."/>
            <person name="Griggs A."/>
            <person name="Gujja S."/>
            <person name="Heiman D."/>
            <person name="Howarth C."/>
            <person name="Larson L."/>
            <person name="Lui A."/>
            <person name="MacDonald P.J.P."/>
            <person name="Mehta T."/>
            <person name="Montmayeur A."/>
            <person name="Murphy C."/>
            <person name="Neiman D."/>
            <person name="Pearson M."/>
            <person name="Priest M."/>
            <person name="Roberts A."/>
            <person name="Saif S."/>
            <person name="Shea T."/>
            <person name="Shenoy N."/>
            <person name="Sisk P."/>
            <person name="Stolte C."/>
            <person name="Sykes S."/>
            <person name="Yandava C."/>
            <person name="Wortman J."/>
            <person name="Nusbaum C."/>
            <person name="Birren B."/>
        </authorList>
    </citation>
    <scope>NUCLEOTIDE SEQUENCE</scope>
    <source>
        <strain evidence="1">ATCC 64411</strain>
    </source>
</reference>
<dbReference type="Proteomes" id="UP000011715">
    <property type="component" value="Unassembled WGS sequence"/>
</dbReference>
<dbReference type="VEuPathDB" id="FungiDB:MAPG_01090"/>
<dbReference type="EMBL" id="ADBL01000250">
    <property type="status" value="NOT_ANNOTATED_CDS"/>
    <property type="molecule type" value="Genomic_DNA"/>
</dbReference>